<geneLocation type="plasmid" evidence="4 5">
    <name>unnamed</name>
</geneLocation>
<dbReference type="EMBL" id="CP146370">
    <property type="protein sequence ID" value="WWT56528.1"/>
    <property type="molecule type" value="Genomic_DNA"/>
</dbReference>
<feature type="domain" description="Transglycosylase SLT" evidence="3">
    <location>
        <begin position="7"/>
        <end position="138"/>
    </location>
</feature>
<dbReference type="InterPro" id="IPR023346">
    <property type="entry name" value="Lysozyme-like_dom_sf"/>
</dbReference>
<dbReference type="Proteomes" id="UP001363460">
    <property type="component" value="Plasmid unnamed"/>
</dbReference>
<evidence type="ECO:0000256" key="2">
    <source>
        <dbReference type="SAM" id="MobiDB-lite"/>
    </source>
</evidence>
<protein>
    <submittedName>
        <fullName evidence="4">Lytic transglycosylase domain-containing protein</fullName>
    </submittedName>
</protein>
<reference evidence="4 5" key="1">
    <citation type="submission" date="2024-02" db="EMBL/GenBank/DDBJ databases">
        <title>Distribution and functional of Brevundimonas-related endobacteria within Verticillium dahliae.</title>
        <authorList>
            <person name="Zeng H."/>
        </authorList>
    </citation>
    <scope>NUCLEOTIDE SEQUENCE [LARGE SCALE GENOMIC DNA]</scope>
    <source>
        <strain evidence="4 5">TRM 44200</strain>
        <plasmid evidence="4 5">unnamed</plasmid>
    </source>
</reference>
<keyword evidence="4" id="KW-0614">Plasmid</keyword>
<dbReference type="InterPro" id="IPR008258">
    <property type="entry name" value="Transglycosylase_SLT_dom_1"/>
</dbReference>
<evidence type="ECO:0000313" key="5">
    <source>
        <dbReference type="Proteomes" id="UP001363460"/>
    </source>
</evidence>
<name>A0ABZ2IMG3_9CAUL</name>
<dbReference type="Gene3D" id="1.10.530.10">
    <property type="match status" value="1"/>
</dbReference>
<proteinExistence type="inferred from homology"/>
<gene>
    <name evidence="4" type="ORF">V8J38_16895</name>
</gene>
<dbReference type="SUPFAM" id="SSF53955">
    <property type="entry name" value="Lysozyme-like"/>
    <property type="match status" value="1"/>
</dbReference>
<feature type="region of interest" description="Disordered" evidence="2">
    <location>
        <begin position="159"/>
        <end position="211"/>
    </location>
</feature>
<keyword evidence="5" id="KW-1185">Reference proteome</keyword>
<evidence type="ECO:0000259" key="3">
    <source>
        <dbReference type="Pfam" id="PF01464"/>
    </source>
</evidence>
<dbReference type="RefSeq" id="WP_338578681.1">
    <property type="nucleotide sequence ID" value="NZ_CP146370.1"/>
</dbReference>
<organism evidence="4 5">
    <name type="scientific">Brevundimonas olei</name>
    <dbReference type="NCBI Taxonomy" id="657642"/>
    <lineage>
        <taxon>Bacteria</taxon>
        <taxon>Pseudomonadati</taxon>
        <taxon>Pseudomonadota</taxon>
        <taxon>Alphaproteobacteria</taxon>
        <taxon>Caulobacterales</taxon>
        <taxon>Caulobacteraceae</taxon>
        <taxon>Brevundimonas</taxon>
    </lineage>
</organism>
<evidence type="ECO:0000256" key="1">
    <source>
        <dbReference type="ARBA" id="ARBA00009387"/>
    </source>
</evidence>
<dbReference type="CDD" id="cd16892">
    <property type="entry name" value="LT_VirB1-like"/>
    <property type="match status" value="1"/>
</dbReference>
<accession>A0ABZ2IMG3</accession>
<comment type="similarity">
    <text evidence="1">Belongs to the virb1 family.</text>
</comment>
<dbReference type="Pfam" id="PF01464">
    <property type="entry name" value="SLT"/>
    <property type="match status" value="1"/>
</dbReference>
<sequence length="211" mass="22176">MIDPSLAACAPHVNPATIAHIIRVESSGNPLAINVNRRSGRPPYPTPRITSAAHGAAVAREAIAQGYNVDLGLMQVNSRNLSSLGVSIEQMFEPCANVRAGAKILSDNYARARPQYSSDQAALLASLSAYNTGSFSRGFSNGYVAKYFRRDARSAIITVPASPPSDGGAPMTVAPENPFTAPLSVFSRGRPNDAENAQPNAGPDDRAVAID</sequence>
<evidence type="ECO:0000313" key="4">
    <source>
        <dbReference type="EMBL" id="WWT56528.1"/>
    </source>
</evidence>